<protein>
    <recommendedName>
        <fullName evidence="7">Glycine cleavage system P protein</fullName>
        <ecNumber evidence="7">1.4.4.2</ecNumber>
    </recommendedName>
</protein>
<name>A0A7S2WSR9_9STRA</name>
<comment type="similarity">
    <text evidence="2 7">Belongs to the GcvP family.</text>
</comment>
<dbReference type="SUPFAM" id="SSF53383">
    <property type="entry name" value="PLP-dependent transferases"/>
    <property type="match status" value="2"/>
</dbReference>
<dbReference type="Pfam" id="PF21478">
    <property type="entry name" value="GcvP2_C"/>
    <property type="match status" value="1"/>
</dbReference>
<dbReference type="GO" id="GO:0016594">
    <property type="term" value="F:glycine binding"/>
    <property type="evidence" value="ECO:0007669"/>
    <property type="project" value="TreeGrafter"/>
</dbReference>
<dbReference type="GO" id="GO:0030170">
    <property type="term" value="F:pyridoxal phosphate binding"/>
    <property type="evidence" value="ECO:0007669"/>
    <property type="project" value="TreeGrafter"/>
</dbReference>
<dbReference type="NCBIfam" id="NF003346">
    <property type="entry name" value="PRK04366.1"/>
    <property type="match status" value="1"/>
</dbReference>
<feature type="domain" description="Glycine cleavage system P-protein N-terminal" evidence="8">
    <location>
        <begin position="511"/>
        <end position="778"/>
    </location>
</feature>
<reference evidence="10" key="1">
    <citation type="submission" date="2021-01" db="EMBL/GenBank/DDBJ databases">
        <authorList>
            <person name="Corre E."/>
            <person name="Pelletier E."/>
            <person name="Niang G."/>
            <person name="Scheremetjew M."/>
            <person name="Finn R."/>
            <person name="Kale V."/>
            <person name="Holt S."/>
            <person name="Cochrane G."/>
            <person name="Meng A."/>
            <person name="Brown T."/>
            <person name="Cohen L."/>
        </authorList>
    </citation>
    <scope>NUCLEOTIDE SEQUENCE</scope>
    <source>
        <strain evidence="10">NY070348D</strain>
    </source>
</reference>
<comment type="subcellular location">
    <subcellularLocation>
        <location evidence="7">Mitochondrion</location>
    </subcellularLocation>
</comment>
<feature type="domain" description="Glycine dehydrogenase C-terminal" evidence="9">
    <location>
        <begin position="826"/>
        <end position="945"/>
    </location>
</feature>
<keyword evidence="3 6" id="KW-0663">Pyridoxal phosphate</keyword>
<evidence type="ECO:0000256" key="6">
    <source>
        <dbReference type="PIRSR" id="PIRSR603437-50"/>
    </source>
</evidence>
<dbReference type="InterPro" id="IPR049315">
    <property type="entry name" value="GDC-P_N"/>
</dbReference>
<dbReference type="Gene3D" id="3.40.640.10">
    <property type="entry name" value="Type I PLP-dependent aspartate aminotransferase-like (Major domain)"/>
    <property type="match status" value="2"/>
</dbReference>
<comment type="function">
    <text evidence="7">The glycine cleavage system catalyzes the degradation of glycine.</text>
</comment>
<dbReference type="PANTHER" id="PTHR11773">
    <property type="entry name" value="GLYCINE DEHYDROGENASE, DECARBOXYLATING"/>
    <property type="match status" value="1"/>
</dbReference>
<evidence type="ECO:0000256" key="3">
    <source>
        <dbReference type="ARBA" id="ARBA00022898"/>
    </source>
</evidence>
<dbReference type="Gene3D" id="3.90.1150.10">
    <property type="entry name" value="Aspartate Aminotransferase, domain 1"/>
    <property type="match status" value="2"/>
</dbReference>
<dbReference type="InterPro" id="IPR020581">
    <property type="entry name" value="GDC_P"/>
</dbReference>
<feature type="domain" description="Glycine cleavage system P-protein N-terminal" evidence="8">
    <location>
        <begin position="49"/>
        <end position="479"/>
    </location>
</feature>
<evidence type="ECO:0000256" key="1">
    <source>
        <dbReference type="ARBA" id="ARBA00001933"/>
    </source>
</evidence>
<evidence type="ECO:0000259" key="9">
    <source>
        <dbReference type="Pfam" id="PF21478"/>
    </source>
</evidence>
<evidence type="ECO:0000256" key="4">
    <source>
        <dbReference type="ARBA" id="ARBA00023002"/>
    </source>
</evidence>
<dbReference type="FunFam" id="3.40.640.10:FF:000007">
    <property type="entry name" value="glycine dehydrogenase (Decarboxylating), mitochondrial"/>
    <property type="match status" value="1"/>
</dbReference>
<keyword evidence="7" id="KW-0809">Transit peptide</keyword>
<dbReference type="NCBIfam" id="TIGR00461">
    <property type="entry name" value="gcvP"/>
    <property type="match status" value="1"/>
</dbReference>
<comment type="cofactor">
    <cofactor evidence="1 6 7">
        <name>pyridoxal 5'-phosphate</name>
        <dbReference type="ChEBI" id="CHEBI:597326"/>
    </cofactor>
</comment>
<dbReference type="EC" id="1.4.4.2" evidence="7"/>
<comment type="subunit">
    <text evidence="7">The glycine cleavage system is composed of four proteins: P, T, L and H.</text>
</comment>
<dbReference type="InterPro" id="IPR015424">
    <property type="entry name" value="PyrdxlP-dep_Trfase"/>
</dbReference>
<dbReference type="InterPro" id="IPR049316">
    <property type="entry name" value="GDC-P_C"/>
</dbReference>
<evidence type="ECO:0000256" key="2">
    <source>
        <dbReference type="ARBA" id="ARBA00010756"/>
    </source>
</evidence>
<dbReference type="InterPro" id="IPR015422">
    <property type="entry name" value="PyrdxlP-dep_Trfase_small"/>
</dbReference>
<keyword evidence="4 7" id="KW-0560">Oxidoreductase</keyword>
<dbReference type="GO" id="GO:0005960">
    <property type="term" value="C:glycine cleavage complex"/>
    <property type="evidence" value="ECO:0007669"/>
    <property type="project" value="TreeGrafter"/>
</dbReference>
<dbReference type="Pfam" id="PF02347">
    <property type="entry name" value="GDC-P"/>
    <property type="match status" value="2"/>
</dbReference>
<dbReference type="GO" id="GO:0004375">
    <property type="term" value="F:glycine dehydrogenase (decarboxylating) activity"/>
    <property type="evidence" value="ECO:0007669"/>
    <property type="project" value="UniProtKB-UniRule"/>
</dbReference>
<evidence type="ECO:0000256" key="7">
    <source>
        <dbReference type="RuleBase" id="RU364056"/>
    </source>
</evidence>
<dbReference type="CDD" id="cd00613">
    <property type="entry name" value="GDC-P"/>
    <property type="match status" value="2"/>
</dbReference>
<dbReference type="InterPro" id="IPR015421">
    <property type="entry name" value="PyrdxlP-dep_Trfase_major"/>
</dbReference>
<proteinExistence type="inferred from homology"/>
<keyword evidence="7" id="KW-0496">Mitochondrion</keyword>
<feature type="modified residue" description="N6-(pyridoxal phosphate)lysine" evidence="6">
    <location>
        <position position="747"/>
    </location>
</feature>
<dbReference type="InterPro" id="IPR003437">
    <property type="entry name" value="GcvP"/>
</dbReference>
<evidence type="ECO:0000256" key="5">
    <source>
        <dbReference type="ARBA" id="ARBA00049026"/>
    </source>
</evidence>
<gene>
    <name evidence="10" type="ORF">QSP1433_LOCUS16301</name>
</gene>
<dbReference type="AlphaFoldDB" id="A0A7S2WSR9"/>
<evidence type="ECO:0000259" key="8">
    <source>
        <dbReference type="Pfam" id="PF02347"/>
    </source>
</evidence>
<dbReference type="FunFam" id="3.40.640.10:FF:000005">
    <property type="entry name" value="Glycine dehydrogenase (decarboxylating), mitochondrial"/>
    <property type="match status" value="1"/>
</dbReference>
<organism evidence="10">
    <name type="scientific">Mucochytrium quahogii</name>
    <dbReference type="NCBI Taxonomy" id="96639"/>
    <lineage>
        <taxon>Eukaryota</taxon>
        <taxon>Sar</taxon>
        <taxon>Stramenopiles</taxon>
        <taxon>Bigyra</taxon>
        <taxon>Labyrinthulomycetes</taxon>
        <taxon>Thraustochytrida</taxon>
        <taxon>Thraustochytriidae</taxon>
        <taxon>Mucochytrium</taxon>
    </lineage>
</organism>
<dbReference type="PANTHER" id="PTHR11773:SF1">
    <property type="entry name" value="GLYCINE DEHYDROGENASE (DECARBOXYLATING), MITOCHONDRIAL"/>
    <property type="match status" value="1"/>
</dbReference>
<dbReference type="EMBL" id="HBHK01025945">
    <property type="protein sequence ID" value="CAD9705530.1"/>
    <property type="molecule type" value="Transcribed_RNA"/>
</dbReference>
<dbReference type="GO" id="GO:0005739">
    <property type="term" value="C:mitochondrion"/>
    <property type="evidence" value="ECO:0007669"/>
    <property type="project" value="UniProtKB-SubCell"/>
</dbReference>
<sequence length="1006" mass="108526">MLRGLARSALATNAGRLTASRLGHPGGVLQLRCLSVKTNGAAHDAFAPRHIGPRQDDIQAMLKTIGFSSLDEMVSSIVPDNIRSGGKELEAVPTAASETEAMAELRSMAEKNKVLTTMIGQGYYGTKTPATILRNMIENPAWYTAYTPYQAEISQGRLEMLLNFQTVVSSLTSLPIATCSLLDEGSAAAEGMNMCYAVGRQKKKKFFVADDCHPQTIACVETRGGSMGVEVVVGKPESLLEDGVNLKEYCGALVQYPNTFGSLSGDYQPLADALHKVKSKLVVASDLMACVVAKPPGEFGADIVVGSAQRFGVPLFYGGPHAGFMSATDDLKRLMPGRLIGVSVDSQGNRALRMALQTREQFIRREKATSNICTAQALLANVAAAYACYHGPEGLKKIATSIHSNAQGIVRAAETFGLEADEKDNFFDTLTFSTPRARDIVAAALEEGINLRDLGDDRFGLSVDETTDRAAVERLLRAFAKGTGSDDVQKAMAAYLPVADAPSVANARTSSFMEHPVFHKYHSETEMLRYLSSLERMDCSLRESMIPLGSCTMKLNAASELQPVSWPEFANVHPFCPEDQAQGYKEMIESLNGYLTSLTGFAAVSTQPNAGATGEYAGLLSIKAYHESRGDGHRNVCLIPNSAHGTNPASAVLCGMKVVGVKNDSEGNVDMDDFKKQVEKHKDNLSALMITYPSTYGKYELGIREICDLVHENGGQVYMDGANMNAQLGLTSPGFIGADVCHLNLHKTFAIPHGGGGPGVGSIGVAEHLAPFLPGHIVQPQGGEGKNTVKKTTGAVASAPFGSAGVLPISWMFIRMMGSEGMLQTSQVAMLSANYIAKRLESKYKILFRGHNGQCAHEFIMDFSYLKEYGLTETDVAKRLADYGFHSPTTSWPVHYSLMVEPTESESKEECDRLVDAFLSIAEEIEEIADGRADPKDNVLVNAPHTAEMIASDDWPHPYSRKKAAFPVPTITNSSKFWPTVSRVDNAAGDRNLICSCPTVEELAEQ</sequence>
<dbReference type="GO" id="GO:0019464">
    <property type="term" value="P:glycine decarboxylation via glycine cleavage system"/>
    <property type="evidence" value="ECO:0007669"/>
    <property type="project" value="TreeGrafter"/>
</dbReference>
<comment type="catalytic activity">
    <reaction evidence="5 7">
        <text>N(6)-[(R)-lipoyl]-L-lysyl-[glycine-cleavage complex H protein] + glycine + H(+) = N(6)-[(R)-S(8)-aminomethyldihydrolipoyl]-L-lysyl-[glycine-cleavage complex H protein] + CO2</text>
        <dbReference type="Rhea" id="RHEA:24304"/>
        <dbReference type="Rhea" id="RHEA-COMP:10494"/>
        <dbReference type="Rhea" id="RHEA-COMP:10495"/>
        <dbReference type="ChEBI" id="CHEBI:15378"/>
        <dbReference type="ChEBI" id="CHEBI:16526"/>
        <dbReference type="ChEBI" id="CHEBI:57305"/>
        <dbReference type="ChEBI" id="CHEBI:83099"/>
        <dbReference type="ChEBI" id="CHEBI:83143"/>
        <dbReference type="EC" id="1.4.4.2"/>
    </reaction>
</comment>
<evidence type="ECO:0000313" key="10">
    <source>
        <dbReference type="EMBL" id="CAD9705530.1"/>
    </source>
</evidence>
<accession>A0A7S2WSR9</accession>